<dbReference type="AlphaFoldDB" id="A0AB34PIV8"/>
<comment type="caution">
    <text evidence="2">The sequence shown here is derived from an EMBL/GenBank/DDBJ whole genome shotgun (WGS) entry which is preliminary data.</text>
</comment>
<name>A0AB34PIV8_CANAX</name>
<reference evidence="2 3" key="1">
    <citation type="submission" date="2013-12" db="EMBL/GenBank/DDBJ databases">
        <title>The Genome Sequence of Candida albicans P78048.</title>
        <authorList>
            <consortium name="The Broad Institute Genome Sequencing Platform"/>
            <consortium name="The Broad Institute Genome Sequencing Center for Infectious Disease"/>
            <person name="Cuomo C."/>
            <person name="Bennett R."/>
            <person name="Hirakawa M."/>
            <person name="Noverr M."/>
            <person name="Mitchell A."/>
            <person name="Young S.K."/>
            <person name="Zeng Q."/>
            <person name="Gargeya S."/>
            <person name="Fitzgerald M."/>
            <person name="Abouelleil A."/>
            <person name="Alvarado L."/>
            <person name="Berlin A.M."/>
            <person name="Chapman S.B."/>
            <person name="Dewar J."/>
            <person name="Goldberg J."/>
            <person name="Griggs A."/>
            <person name="Gujja S."/>
            <person name="Hansen M."/>
            <person name="Howarth C."/>
            <person name="Imamovic A."/>
            <person name="Larimer J."/>
            <person name="McCowan C."/>
            <person name="Murphy C."/>
            <person name="Pearson M."/>
            <person name="Priest M."/>
            <person name="Roberts A."/>
            <person name="Saif S."/>
            <person name="Shea T."/>
            <person name="Sykes S."/>
            <person name="Wortman J."/>
            <person name="Nusbaum C."/>
            <person name="Birren B."/>
        </authorList>
    </citation>
    <scope>NUCLEOTIDE SEQUENCE [LARGE SCALE GENOMIC DNA]</scope>
    <source>
        <strain evidence="2 3">P78048</strain>
    </source>
</reference>
<feature type="compositionally biased region" description="Acidic residues" evidence="1">
    <location>
        <begin position="56"/>
        <end position="78"/>
    </location>
</feature>
<feature type="region of interest" description="Disordered" evidence="1">
    <location>
        <begin position="54"/>
        <end position="93"/>
    </location>
</feature>
<evidence type="ECO:0000313" key="3">
    <source>
        <dbReference type="Proteomes" id="UP000030161"/>
    </source>
</evidence>
<proteinExistence type="predicted"/>
<dbReference type="SMR" id="A0AB34PIV8"/>
<dbReference type="Proteomes" id="UP000030161">
    <property type="component" value="Unassembled WGS sequence"/>
</dbReference>
<accession>A0AB34PIV8</accession>
<evidence type="ECO:0000313" key="2">
    <source>
        <dbReference type="EMBL" id="KGR01196.1"/>
    </source>
</evidence>
<protein>
    <recommendedName>
        <fullName evidence="4">U6 snRNA phosphodiesterase</fullName>
    </recommendedName>
</protein>
<evidence type="ECO:0008006" key="4">
    <source>
        <dbReference type="Google" id="ProtNLM"/>
    </source>
</evidence>
<dbReference type="EMBL" id="AJIX01000056">
    <property type="protein sequence ID" value="KGR01196.1"/>
    <property type="molecule type" value="Genomic_DNA"/>
</dbReference>
<sequence>MWNLSICLPEFKCLKPKKFFFSFCSNSIHNTELPLRSFSFLTLQYMDLIQHYTSETESETETQEEGDRDFPIESDEKEGENKLESQTSIPPPLPNIEIYSQLYQQNMSKTVATTFGYLPWKPPFAAIRNIERACLRTISKIPLLSENYKFVSTHKDTSRLVKQHLTVFPGVALNTPDTHLVADKIFESVAKLEVPKSMIVTVGGGSDPLSSILNKPRKAIRFQTVNYLELARGFTNDRLFLLIYVKHTADSRKYADELTKLCRQTLEDNGYLQNPERYSPSSYHVSICTGYLKKAELSNKDIAKVNKQLRSITIPELVDLSFDVEELCCTGSSETIYSHRLLPYT</sequence>
<evidence type="ECO:0000256" key="1">
    <source>
        <dbReference type="SAM" id="MobiDB-lite"/>
    </source>
</evidence>
<gene>
    <name evidence="2" type="ORF">MG3_06198</name>
</gene>
<organism evidence="2 3">
    <name type="scientific">Candida albicans P78048</name>
    <dbReference type="NCBI Taxonomy" id="1094989"/>
    <lineage>
        <taxon>Eukaryota</taxon>
        <taxon>Fungi</taxon>
        <taxon>Dikarya</taxon>
        <taxon>Ascomycota</taxon>
        <taxon>Saccharomycotina</taxon>
        <taxon>Pichiomycetes</taxon>
        <taxon>Debaryomycetaceae</taxon>
        <taxon>Candida/Lodderomyces clade</taxon>
        <taxon>Candida</taxon>
    </lineage>
</organism>